<dbReference type="FunFam" id="3.40.50.720:FF:000084">
    <property type="entry name" value="Short-chain dehydrogenase reductase"/>
    <property type="match status" value="1"/>
</dbReference>
<dbReference type="InterPro" id="IPR020904">
    <property type="entry name" value="Sc_DH/Rdtase_CS"/>
</dbReference>
<dbReference type="PROSITE" id="PS00061">
    <property type="entry name" value="ADH_SHORT"/>
    <property type="match status" value="1"/>
</dbReference>
<dbReference type="InterPro" id="IPR002347">
    <property type="entry name" value="SDR_fam"/>
</dbReference>
<sequence>MDFCNKVVVITGASGGIGADAALTFAKHSAKLVLAARNESKLIDIASKCEKQKQIKPLIIRADVSKGDDLRNIIAETIKTFGRIDVLVNNAGQGIKGNVLDGIELYDTAMNVNVRSAYLLTSLAAPYLAESKGNVVNVSSVASLRPIKDISFTAYCVSKAALDQLTKCAALDLSRKGIRVNSVNPGCTRSNFLESAGLDAKLVYGKRSEALPLGKVVESDEVADLIVYLASDRARSITGSVYVIDNGEMLV</sequence>
<dbReference type="PANTHER" id="PTHR43975:SF2">
    <property type="entry name" value="EG:BACR7A4.14 PROTEIN-RELATED"/>
    <property type="match status" value="1"/>
</dbReference>
<gene>
    <name evidence="2" type="ORF">LSINAPIS_LOCUS5092</name>
</gene>
<evidence type="ECO:0000313" key="3">
    <source>
        <dbReference type="Proteomes" id="UP000324832"/>
    </source>
</evidence>
<keyword evidence="1" id="KW-0560">Oxidoreductase</keyword>
<dbReference type="Pfam" id="PF13561">
    <property type="entry name" value="adh_short_C2"/>
    <property type="match status" value="1"/>
</dbReference>
<accession>A0A5E4Q3C0</accession>
<organism evidence="2 3">
    <name type="scientific">Leptidea sinapis</name>
    <dbReference type="NCBI Taxonomy" id="189913"/>
    <lineage>
        <taxon>Eukaryota</taxon>
        <taxon>Metazoa</taxon>
        <taxon>Ecdysozoa</taxon>
        <taxon>Arthropoda</taxon>
        <taxon>Hexapoda</taxon>
        <taxon>Insecta</taxon>
        <taxon>Pterygota</taxon>
        <taxon>Neoptera</taxon>
        <taxon>Endopterygota</taxon>
        <taxon>Lepidoptera</taxon>
        <taxon>Glossata</taxon>
        <taxon>Ditrysia</taxon>
        <taxon>Papilionoidea</taxon>
        <taxon>Pieridae</taxon>
        <taxon>Dismorphiinae</taxon>
        <taxon>Leptidea</taxon>
    </lineage>
</organism>
<reference evidence="2 3" key="1">
    <citation type="submission" date="2017-07" db="EMBL/GenBank/DDBJ databases">
        <authorList>
            <person name="Talla V."/>
            <person name="Backstrom N."/>
        </authorList>
    </citation>
    <scope>NUCLEOTIDE SEQUENCE [LARGE SCALE GENOMIC DNA]</scope>
</reference>
<dbReference type="Proteomes" id="UP000324832">
    <property type="component" value="Unassembled WGS sequence"/>
</dbReference>
<dbReference type="PANTHER" id="PTHR43975">
    <property type="entry name" value="ZGC:101858"/>
    <property type="match status" value="1"/>
</dbReference>
<dbReference type="AlphaFoldDB" id="A0A5E4Q3C0"/>
<proteinExistence type="predicted"/>
<dbReference type="Gene3D" id="3.40.50.720">
    <property type="entry name" value="NAD(P)-binding Rossmann-like Domain"/>
    <property type="match status" value="1"/>
</dbReference>
<dbReference type="PRINTS" id="PR00081">
    <property type="entry name" value="GDHRDH"/>
</dbReference>
<dbReference type="PRINTS" id="PR00080">
    <property type="entry name" value="SDRFAMILY"/>
</dbReference>
<dbReference type="SUPFAM" id="SSF51735">
    <property type="entry name" value="NAD(P)-binding Rossmann-fold domains"/>
    <property type="match status" value="1"/>
</dbReference>
<name>A0A5E4Q3C0_9NEOP</name>
<protein>
    <submittedName>
        <fullName evidence="2">Uncharacterized protein</fullName>
    </submittedName>
</protein>
<dbReference type="InterPro" id="IPR036291">
    <property type="entry name" value="NAD(P)-bd_dom_sf"/>
</dbReference>
<evidence type="ECO:0000256" key="1">
    <source>
        <dbReference type="ARBA" id="ARBA00023002"/>
    </source>
</evidence>
<dbReference type="GO" id="GO:0016491">
    <property type="term" value="F:oxidoreductase activity"/>
    <property type="evidence" value="ECO:0007669"/>
    <property type="project" value="UniProtKB-KW"/>
</dbReference>
<keyword evidence="3" id="KW-1185">Reference proteome</keyword>
<evidence type="ECO:0000313" key="2">
    <source>
        <dbReference type="EMBL" id="VVC92722.1"/>
    </source>
</evidence>
<dbReference type="EMBL" id="FZQP02001382">
    <property type="protein sequence ID" value="VVC92722.1"/>
    <property type="molecule type" value="Genomic_DNA"/>
</dbReference>